<dbReference type="Pfam" id="PF12951">
    <property type="entry name" value="PATR"/>
    <property type="match status" value="1"/>
</dbReference>
<dbReference type="InterPro" id="IPR013425">
    <property type="entry name" value="Autotrns_rpt"/>
</dbReference>
<dbReference type="SMART" id="SM00014">
    <property type="entry name" value="acidPPc"/>
    <property type="match status" value="1"/>
</dbReference>
<keyword evidence="1 3" id="KW-0732">Signal</keyword>
<feature type="signal peptide" evidence="3">
    <location>
        <begin position="1"/>
        <end position="26"/>
    </location>
</feature>
<dbReference type="NCBIfam" id="TIGR02601">
    <property type="entry name" value="autotrns_rpt"/>
    <property type="match status" value="1"/>
</dbReference>
<dbReference type="SUPFAM" id="SSF48317">
    <property type="entry name" value="Acid phosphatase/Vanadium-dependent haloperoxidase"/>
    <property type="match status" value="1"/>
</dbReference>
<dbReference type="AlphaFoldDB" id="B3PXC6"/>
<evidence type="ECO:0000256" key="1">
    <source>
        <dbReference type="ARBA" id="ARBA00022729"/>
    </source>
</evidence>
<dbReference type="KEGG" id="rec:RHECIAT_CH0003561"/>
<evidence type="ECO:0000313" key="6">
    <source>
        <dbReference type="Proteomes" id="UP000008817"/>
    </source>
</evidence>
<sequence>MSVSSLFRLSTALVCLVSIVPSLAGAEQATAAKAPYVEAGNTNKRGDACFSTVDTNAAVHLLSGFLEVWTPRTPFVDAGVEAPTKDNCPAVAKTDWDGIPFSKTDGQIVNKLVHDANIAYVVKATKARTAEQAVAAYLDDRRGKNASIVDGLGPLTDAWKAGSKQTTTITEVAADATTVKYDDKGNNRGAGSKPDTENRTDANPDMGLAIDFINAASGDGSTEPAKRYFKYGRPYRWSQDVSVVPTLEPAKSGKPVEDGGFPSGHTAEAWRDALAMAYLVPQRFQEMITRASEMGEDRILAGMHSPLDVMGGRMLGTATVVYNLNKTDNAALKRDAYAQAQSWLIAKSGVQDAGALEVAAHAAPLAADRFADHDANRAYVLQRLSYGMPTIHATDRPARVPQGAEALLETRLPYLDGEQRREVLGTTEIASGYPLLDDAEGYGRLNLFAAADGYGAFDQDVTVTMDAAKGGFNAIDTWRNDIGGKGKLVKRGSGILGLSGANSYAGGTVLEEGALVAGSPSAFGTGGLTVNGGSFVVAADKPVAVGGDYQQFANATAKLALGVNGAGTLVVAGKAALAGDIDVTLAHGFVPAPGTKIEILKAGSITGSFGKFTISGHRASLSYGATAGYSDDRRLIFRREARGHPRLRGCPLLFRPTHLTPWPTSFCVCVFALQHPIVPSATVHFRFRPVAEQERGSTK</sequence>
<dbReference type="HOGENOM" id="CLU_016419_1_0_5"/>
<dbReference type="EMBL" id="CP001074">
    <property type="protein sequence ID" value="ACE92507.1"/>
    <property type="molecule type" value="Genomic_DNA"/>
</dbReference>
<dbReference type="GO" id="GO:0003993">
    <property type="term" value="F:acid phosphatase activity"/>
    <property type="evidence" value="ECO:0007669"/>
    <property type="project" value="InterPro"/>
</dbReference>
<dbReference type="EC" id="3.4.21.-" evidence="5"/>
<feature type="region of interest" description="Disordered" evidence="2">
    <location>
        <begin position="180"/>
        <end position="204"/>
    </location>
</feature>
<dbReference type="eggNOG" id="COG4625">
    <property type="taxonomic scope" value="Bacteria"/>
</dbReference>
<evidence type="ECO:0000313" key="5">
    <source>
        <dbReference type="EMBL" id="ACE92507.1"/>
    </source>
</evidence>
<protein>
    <submittedName>
        <fullName evidence="5">Putative phosphatase protein</fullName>
        <ecNumber evidence="5">3.4.21.-</ecNumber>
    </submittedName>
</protein>
<dbReference type="eggNOG" id="COG0671">
    <property type="taxonomic scope" value="Bacteria"/>
</dbReference>
<organism evidence="5 6">
    <name type="scientific">Rhizobium etli (strain CIAT 652)</name>
    <dbReference type="NCBI Taxonomy" id="491916"/>
    <lineage>
        <taxon>Bacteria</taxon>
        <taxon>Pseudomonadati</taxon>
        <taxon>Pseudomonadota</taxon>
        <taxon>Alphaproteobacteria</taxon>
        <taxon>Hyphomicrobiales</taxon>
        <taxon>Rhizobiaceae</taxon>
        <taxon>Rhizobium/Agrobacterium group</taxon>
        <taxon>Rhizobium</taxon>
    </lineage>
</organism>
<dbReference type="SUPFAM" id="SSF51126">
    <property type="entry name" value="Pectin lyase-like"/>
    <property type="match status" value="1"/>
</dbReference>
<evidence type="ECO:0000256" key="3">
    <source>
        <dbReference type="SAM" id="SignalP"/>
    </source>
</evidence>
<feature type="domain" description="Phosphatidic acid phosphatase type 2/haloperoxidase" evidence="4">
    <location>
        <begin position="203"/>
        <end position="324"/>
    </location>
</feature>
<reference evidence="5 6" key="1">
    <citation type="submission" date="2008-04" db="EMBL/GenBank/DDBJ databases">
        <title>Genome diversity and DNA divergence of Rhizobium etli.</title>
        <authorList>
            <person name="Gonzalez V."/>
            <person name="Acosta J.L."/>
            <person name="Santamaria R.I."/>
            <person name="Bustos P."/>
            <person name="Hernandez-Gonzalez I.L."/>
            <person name="Fernandez J.L."/>
            <person name="Diaz R."/>
            <person name="Flores M."/>
            <person name="Mora J."/>
            <person name="Palacios R."/>
            <person name="Davila G."/>
        </authorList>
    </citation>
    <scope>NUCLEOTIDE SEQUENCE [LARGE SCALE GENOMIC DNA]</scope>
    <source>
        <strain evidence="5 6">CIAT 652</strain>
    </source>
</reference>
<evidence type="ECO:0000259" key="4">
    <source>
        <dbReference type="SMART" id="SM00014"/>
    </source>
</evidence>
<gene>
    <name evidence="5" type="ordered locus">RHECIAT_CH0003561</name>
</gene>
<dbReference type="InterPro" id="IPR036938">
    <property type="entry name" value="PAP2/HPO_sf"/>
</dbReference>
<dbReference type="InterPro" id="IPR011050">
    <property type="entry name" value="Pectin_lyase_fold/virulence"/>
</dbReference>
<keyword evidence="5" id="KW-0378">Hydrolase</keyword>
<dbReference type="InterPro" id="IPR000326">
    <property type="entry name" value="PAP2/HPO"/>
</dbReference>
<dbReference type="Gene3D" id="1.20.144.10">
    <property type="entry name" value="Phosphatidic acid phosphatase type 2/haloperoxidase"/>
    <property type="match status" value="1"/>
</dbReference>
<dbReference type="Proteomes" id="UP000008817">
    <property type="component" value="Chromosome"/>
</dbReference>
<dbReference type="Pfam" id="PF01569">
    <property type="entry name" value="PAP2"/>
    <property type="match status" value="1"/>
</dbReference>
<name>B3PXC6_RHIE6</name>
<dbReference type="GO" id="GO:0030288">
    <property type="term" value="C:outer membrane-bounded periplasmic space"/>
    <property type="evidence" value="ECO:0007669"/>
    <property type="project" value="InterPro"/>
</dbReference>
<feature type="chain" id="PRO_5002797074" evidence="3">
    <location>
        <begin position="27"/>
        <end position="699"/>
    </location>
</feature>
<evidence type="ECO:0000256" key="2">
    <source>
        <dbReference type="SAM" id="MobiDB-lite"/>
    </source>
</evidence>
<accession>B3PXC6</accession>
<dbReference type="InterPro" id="IPR001011">
    <property type="entry name" value="Acid_Pase_classA_bac"/>
</dbReference>
<dbReference type="CDD" id="cd03397">
    <property type="entry name" value="PAP2_acid_phosphatase"/>
    <property type="match status" value="1"/>
</dbReference>
<proteinExistence type="predicted"/>